<sequence>MKKIFLFLLISTVFLTGCTKSQLNNINTDPSKSTAANFDPNELLSTAQLNYANTGYYQLVYESTMMQVLASTYFYYNNGDKYINEGNFTDYQGAIFTQGYTEAGDIRQMQQLCIQRDSAAYSNLINIGNIMFVFILQRTTDMYGDCPYSQADMAQQGIKYPVYDTQQSIYNSMLTSLDNAIAKLNINRDKPTADLFYNGDITRWKKFGYSLMLRIAMRLTKVDPVTAEKWAEKAAAGGTFNDISDNAIVQTDATNSASQNGTSIALRTLTDYEQVRWSKTLIDFLRKTNDPRLSVIGEIPAAGLANNGNESLSGNPDSSLQLGLPNGYDLLGGATDINKSPGYPGGTGTGADYAPLGNYSRPRTSVYLKLGGSIMVFTYAETEFLLAEAKVRGWNIDGTAQQHYANGVTGAFQSLTQLDAQTNVNPASISSYLSSYPLDMSSLNNSLQMINTQYWLATGTTFNFIENWFNWKRSGYPALTPVNYAGNVTMGTIPRRMIYLSTEILTNPTNYKAAVARLPGGDVLTGRVWWDKQ</sequence>
<organism evidence="1 2">
    <name type="scientific">Mucilaginibacter mallensis</name>
    <dbReference type="NCBI Taxonomy" id="652787"/>
    <lineage>
        <taxon>Bacteria</taxon>
        <taxon>Pseudomonadati</taxon>
        <taxon>Bacteroidota</taxon>
        <taxon>Sphingobacteriia</taxon>
        <taxon>Sphingobacteriales</taxon>
        <taxon>Sphingobacteriaceae</taxon>
        <taxon>Mucilaginibacter</taxon>
    </lineage>
</organism>
<evidence type="ECO:0000313" key="2">
    <source>
        <dbReference type="Proteomes" id="UP000199679"/>
    </source>
</evidence>
<dbReference type="AlphaFoldDB" id="A0A1H1T0D6"/>
<dbReference type="STRING" id="652787.SAMN05216490_1335"/>
<dbReference type="Pfam" id="PF12771">
    <property type="entry name" value="SusD-like_2"/>
    <property type="match status" value="1"/>
</dbReference>
<dbReference type="InterPro" id="IPR041662">
    <property type="entry name" value="SusD-like_2"/>
</dbReference>
<dbReference type="PROSITE" id="PS51257">
    <property type="entry name" value="PROKAR_LIPOPROTEIN"/>
    <property type="match status" value="1"/>
</dbReference>
<gene>
    <name evidence="1" type="ORF">SAMN05216490_1335</name>
</gene>
<name>A0A1H1T0D6_MUCMA</name>
<dbReference type="SUPFAM" id="SSF48452">
    <property type="entry name" value="TPR-like"/>
    <property type="match status" value="1"/>
</dbReference>
<dbReference type="InterPro" id="IPR011990">
    <property type="entry name" value="TPR-like_helical_dom_sf"/>
</dbReference>
<proteinExistence type="predicted"/>
<dbReference type="Gene3D" id="1.25.40.390">
    <property type="match status" value="1"/>
</dbReference>
<dbReference type="RefSeq" id="WP_091370529.1">
    <property type="nucleotide sequence ID" value="NZ_LT629740.1"/>
</dbReference>
<keyword evidence="2" id="KW-1185">Reference proteome</keyword>
<reference evidence="1 2" key="1">
    <citation type="submission" date="2016-10" db="EMBL/GenBank/DDBJ databases">
        <authorList>
            <person name="de Groot N.N."/>
        </authorList>
    </citation>
    <scope>NUCLEOTIDE SEQUENCE [LARGE SCALE GENOMIC DNA]</scope>
    <source>
        <strain evidence="1 2">MP1X4</strain>
    </source>
</reference>
<protein>
    <submittedName>
        <fullName evidence="1">Starch-binding associating with outer membrane</fullName>
    </submittedName>
</protein>
<evidence type="ECO:0000313" key="1">
    <source>
        <dbReference type="EMBL" id="SDS53624.1"/>
    </source>
</evidence>
<dbReference type="OrthoDB" id="9766256at2"/>
<dbReference type="Proteomes" id="UP000199679">
    <property type="component" value="Chromosome I"/>
</dbReference>
<dbReference type="EMBL" id="LT629740">
    <property type="protein sequence ID" value="SDS53624.1"/>
    <property type="molecule type" value="Genomic_DNA"/>
</dbReference>
<accession>A0A1H1T0D6</accession>